<dbReference type="OrthoDB" id="542521at2"/>
<evidence type="ECO:0000259" key="1">
    <source>
        <dbReference type="PROSITE" id="PS51462"/>
    </source>
</evidence>
<dbReference type="AlphaFoldDB" id="A0A4R6YAW0"/>
<reference evidence="2 3" key="1">
    <citation type="submission" date="2019-03" db="EMBL/GenBank/DDBJ databases">
        <title>Genomic Encyclopedia of Type Strains, Phase IV (KMG-IV): sequencing the most valuable type-strain genomes for metagenomic binning, comparative biology and taxonomic classification.</title>
        <authorList>
            <person name="Goeker M."/>
        </authorList>
    </citation>
    <scope>NUCLEOTIDE SEQUENCE [LARGE SCALE GENOMIC DNA]</scope>
    <source>
        <strain evidence="2 3">DSM 102852</strain>
    </source>
</reference>
<proteinExistence type="predicted"/>
<name>A0A4R6YAW0_9BURK</name>
<protein>
    <submittedName>
        <fullName evidence="2">ADP-ribose pyrophosphatase YjhB (NUDIX family)</fullName>
    </submittedName>
</protein>
<accession>A0A4R6YAW0</accession>
<dbReference type="GO" id="GO:0003824">
    <property type="term" value="F:catalytic activity"/>
    <property type="evidence" value="ECO:0007669"/>
    <property type="project" value="UniProtKB-ARBA"/>
</dbReference>
<keyword evidence="3" id="KW-1185">Reference proteome</keyword>
<dbReference type="PROSITE" id="PS51462">
    <property type="entry name" value="NUDIX"/>
    <property type="match status" value="1"/>
</dbReference>
<dbReference type="Pfam" id="PF21906">
    <property type="entry name" value="WHD_NrtR"/>
    <property type="match status" value="1"/>
</dbReference>
<sequence>MTNEVLKSEAEFLSQYNIHDYDIPLACVDMVIFAIIQHKLHVLLTRRNEHPSFGQWALPGGFIDVNQDKTLDDTAHRKLFEKTGIRSPYLEQVQTVGDVHRDPRGWSLTVLYFALIDYSDIMINQANGAKAEVQWLDIGEATQLQLAFDHSQLLLKAIARLKSKTRYTALPIGLMPELFTLTELQSIFEVILGHELDKKSFRRRVLDAGVLQPTECYKRSGKRDAQLYRVGDMAENFEFPRAL</sequence>
<organism evidence="2 3">
    <name type="scientific">Hydromonas duriensis</name>
    <dbReference type="NCBI Taxonomy" id="1527608"/>
    <lineage>
        <taxon>Bacteria</taxon>
        <taxon>Pseudomonadati</taxon>
        <taxon>Pseudomonadota</taxon>
        <taxon>Betaproteobacteria</taxon>
        <taxon>Burkholderiales</taxon>
        <taxon>Burkholderiaceae</taxon>
        <taxon>Hydromonas</taxon>
    </lineage>
</organism>
<dbReference type="InterPro" id="IPR036388">
    <property type="entry name" value="WH-like_DNA-bd_sf"/>
</dbReference>
<dbReference type="InterPro" id="IPR000086">
    <property type="entry name" value="NUDIX_hydrolase_dom"/>
</dbReference>
<dbReference type="CDD" id="cd18873">
    <property type="entry name" value="NUDIX_NadM_like"/>
    <property type="match status" value="1"/>
</dbReference>
<dbReference type="SUPFAM" id="SSF55811">
    <property type="entry name" value="Nudix"/>
    <property type="match status" value="1"/>
</dbReference>
<evidence type="ECO:0000313" key="2">
    <source>
        <dbReference type="EMBL" id="TDR32709.1"/>
    </source>
</evidence>
<feature type="domain" description="Nudix hydrolase" evidence="1">
    <location>
        <begin position="23"/>
        <end position="160"/>
    </location>
</feature>
<dbReference type="PANTHER" id="PTHR43736:SF4">
    <property type="entry name" value="SLR1690 PROTEIN"/>
    <property type="match status" value="1"/>
</dbReference>
<dbReference type="InterPro" id="IPR054105">
    <property type="entry name" value="WHD_NrtR"/>
</dbReference>
<dbReference type="PANTHER" id="PTHR43736">
    <property type="entry name" value="ADP-RIBOSE PYROPHOSPHATASE"/>
    <property type="match status" value="1"/>
</dbReference>
<dbReference type="InterPro" id="IPR036390">
    <property type="entry name" value="WH_DNA-bd_sf"/>
</dbReference>
<dbReference type="Proteomes" id="UP000294480">
    <property type="component" value="Unassembled WGS sequence"/>
</dbReference>
<dbReference type="SUPFAM" id="SSF46785">
    <property type="entry name" value="Winged helix' DNA-binding domain"/>
    <property type="match status" value="1"/>
</dbReference>
<dbReference type="Gene3D" id="1.10.10.10">
    <property type="entry name" value="Winged helix-like DNA-binding domain superfamily/Winged helix DNA-binding domain"/>
    <property type="match status" value="1"/>
</dbReference>
<dbReference type="RefSeq" id="WP_133618894.1">
    <property type="nucleotide sequence ID" value="NZ_SNZE01000002.1"/>
</dbReference>
<dbReference type="Pfam" id="PF00293">
    <property type="entry name" value="NUDIX"/>
    <property type="match status" value="1"/>
</dbReference>
<dbReference type="EMBL" id="SNZE01000002">
    <property type="protein sequence ID" value="TDR32709.1"/>
    <property type="molecule type" value="Genomic_DNA"/>
</dbReference>
<dbReference type="InterPro" id="IPR015797">
    <property type="entry name" value="NUDIX_hydrolase-like_dom_sf"/>
</dbReference>
<evidence type="ECO:0000313" key="3">
    <source>
        <dbReference type="Proteomes" id="UP000294480"/>
    </source>
</evidence>
<dbReference type="Gene3D" id="3.90.79.10">
    <property type="entry name" value="Nucleoside Triphosphate Pyrophosphohydrolase"/>
    <property type="match status" value="1"/>
</dbReference>
<gene>
    <name evidence="2" type="ORF">DFR44_1025</name>
</gene>
<comment type="caution">
    <text evidence="2">The sequence shown here is derived from an EMBL/GenBank/DDBJ whole genome shotgun (WGS) entry which is preliminary data.</text>
</comment>